<comment type="caution">
    <text evidence="1">The sequence shown here is derived from an EMBL/GenBank/DDBJ whole genome shotgun (WGS) entry which is preliminary data.</text>
</comment>
<keyword evidence="2" id="KW-1185">Reference proteome</keyword>
<name>A0ACB8T997_9AGAM</name>
<reference evidence="1" key="2">
    <citation type="journal article" date="2022" name="New Phytol.">
        <title>Evolutionary transition to the ectomycorrhizal habit in the genomes of a hyperdiverse lineage of mushroom-forming fungi.</title>
        <authorList>
            <person name="Looney B."/>
            <person name="Miyauchi S."/>
            <person name="Morin E."/>
            <person name="Drula E."/>
            <person name="Courty P.E."/>
            <person name="Kohler A."/>
            <person name="Kuo A."/>
            <person name="LaButti K."/>
            <person name="Pangilinan J."/>
            <person name="Lipzen A."/>
            <person name="Riley R."/>
            <person name="Andreopoulos W."/>
            <person name="He G."/>
            <person name="Johnson J."/>
            <person name="Nolan M."/>
            <person name="Tritt A."/>
            <person name="Barry K.W."/>
            <person name="Grigoriev I.V."/>
            <person name="Nagy L.G."/>
            <person name="Hibbett D."/>
            <person name="Henrissat B."/>
            <person name="Matheny P.B."/>
            <person name="Labbe J."/>
            <person name="Martin F.M."/>
        </authorList>
    </citation>
    <scope>NUCLEOTIDE SEQUENCE</scope>
    <source>
        <strain evidence="1">HHB10654</strain>
    </source>
</reference>
<accession>A0ACB8T997</accession>
<reference evidence="1" key="1">
    <citation type="submission" date="2021-03" db="EMBL/GenBank/DDBJ databases">
        <authorList>
            <consortium name="DOE Joint Genome Institute"/>
            <person name="Ahrendt S."/>
            <person name="Looney B.P."/>
            <person name="Miyauchi S."/>
            <person name="Morin E."/>
            <person name="Drula E."/>
            <person name="Courty P.E."/>
            <person name="Chicoki N."/>
            <person name="Fauchery L."/>
            <person name="Kohler A."/>
            <person name="Kuo A."/>
            <person name="Labutti K."/>
            <person name="Pangilinan J."/>
            <person name="Lipzen A."/>
            <person name="Riley R."/>
            <person name="Andreopoulos W."/>
            <person name="He G."/>
            <person name="Johnson J."/>
            <person name="Barry K.W."/>
            <person name="Grigoriev I.V."/>
            <person name="Nagy L."/>
            <person name="Hibbett D."/>
            <person name="Henrissat B."/>
            <person name="Matheny P.B."/>
            <person name="Labbe J."/>
            <person name="Martin F."/>
        </authorList>
    </citation>
    <scope>NUCLEOTIDE SEQUENCE</scope>
    <source>
        <strain evidence="1">HHB10654</strain>
    </source>
</reference>
<organism evidence="1 2">
    <name type="scientific">Artomyces pyxidatus</name>
    <dbReference type="NCBI Taxonomy" id="48021"/>
    <lineage>
        <taxon>Eukaryota</taxon>
        <taxon>Fungi</taxon>
        <taxon>Dikarya</taxon>
        <taxon>Basidiomycota</taxon>
        <taxon>Agaricomycotina</taxon>
        <taxon>Agaricomycetes</taxon>
        <taxon>Russulales</taxon>
        <taxon>Auriscalpiaceae</taxon>
        <taxon>Artomyces</taxon>
    </lineage>
</organism>
<feature type="non-terminal residue" evidence="1">
    <location>
        <position position="1"/>
    </location>
</feature>
<evidence type="ECO:0000313" key="2">
    <source>
        <dbReference type="Proteomes" id="UP000814140"/>
    </source>
</evidence>
<feature type="non-terminal residue" evidence="1">
    <location>
        <position position="62"/>
    </location>
</feature>
<proteinExistence type="predicted"/>
<dbReference type="EMBL" id="MU277197">
    <property type="protein sequence ID" value="KAI0064751.1"/>
    <property type="molecule type" value="Genomic_DNA"/>
</dbReference>
<evidence type="ECO:0000313" key="1">
    <source>
        <dbReference type="EMBL" id="KAI0064751.1"/>
    </source>
</evidence>
<dbReference type="Proteomes" id="UP000814140">
    <property type="component" value="Unassembled WGS sequence"/>
</dbReference>
<gene>
    <name evidence="1" type="ORF">BV25DRAFT_1779276</name>
</gene>
<sequence>LPLRTRTGPQRPKNADENAASKLRQAAGISLPGASRVVVNAIKSGPLQRTVLNEVTTTAINR</sequence>
<protein>
    <submittedName>
        <fullName evidence="1">Uncharacterized protein</fullName>
    </submittedName>
</protein>